<organism evidence="2 3">
    <name type="scientific">Saccharolobus caldissimus</name>
    <dbReference type="NCBI Taxonomy" id="1702097"/>
    <lineage>
        <taxon>Archaea</taxon>
        <taxon>Thermoproteota</taxon>
        <taxon>Thermoprotei</taxon>
        <taxon>Sulfolobales</taxon>
        <taxon>Sulfolobaceae</taxon>
        <taxon>Saccharolobus</taxon>
    </lineage>
</organism>
<dbReference type="PANTHER" id="PTHR34236:SF1">
    <property type="entry name" value="DIMETHYL SULFOXIDE REDUCTASE TRANSCRIPTIONAL ACTIVATOR"/>
    <property type="match status" value="1"/>
</dbReference>
<dbReference type="InterPro" id="IPR013324">
    <property type="entry name" value="RNA_pol_sigma_r3/r4-like"/>
</dbReference>
<evidence type="ECO:0000313" key="3">
    <source>
        <dbReference type="Proteomes" id="UP001319921"/>
    </source>
</evidence>
<accession>A0AAQ4CV98</accession>
<dbReference type="Pfam" id="PF04967">
    <property type="entry name" value="HTH_10"/>
    <property type="match status" value="1"/>
</dbReference>
<protein>
    <recommendedName>
        <fullName evidence="1">HTH bat-type domain-containing protein</fullName>
    </recommendedName>
</protein>
<dbReference type="KEGG" id="scas:SACC_27460"/>
<dbReference type="GeneID" id="68867467"/>
<dbReference type="InterPro" id="IPR007050">
    <property type="entry name" value="HTH_bacterioopsin"/>
</dbReference>
<gene>
    <name evidence="2" type="ORF">SACC_27460</name>
</gene>
<dbReference type="Proteomes" id="UP001319921">
    <property type="component" value="Chromosome"/>
</dbReference>
<name>A0AAQ4CV98_9CREN</name>
<dbReference type="PANTHER" id="PTHR34236">
    <property type="entry name" value="DIMETHYL SULFOXIDE REDUCTASE TRANSCRIPTIONAL ACTIVATOR"/>
    <property type="match status" value="1"/>
</dbReference>
<evidence type="ECO:0000259" key="1">
    <source>
        <dbReference type="Pfam" id="PF04967"/>
    </source>
</evidence>
<reference evidence="2 3" key="1">
    <citation type="journal article" date="2022" name="Microbiol. Resour. Announc.">
        <title>Complete Genome Sequence of the Hyperthermophilic and Acidophilic Archaeon Saccharolobus caldissimus Strain HS-3T.</title>
        <authorList>
            <person name="Sakai H.D."/>
            <person name="Kurosawa N."/>
        </authorList>
    </citation>
    <scope>NUCLEOTIDE SEQUENCE [LARGE SCALE GENOMIC DNA]</scope>
    <source>
        <strain evidence="2 3">JCM32116</strain>
    </source>
</reference>
<proteinExistence type="predicted"/>
<sequence length="232" mass="27525">MIFRVNVTIEHYGDWSIITKNFEGINVYAKYFYPYKERGYSLEVIKVESNKNNEVKEFIKKFNKLNNILKVLDINKINNSHYEIIFLGKYDEMLKYIFLENNNAILKNSIVKNGLKTFSLYFILTNKSQLNEIYNILKDKGKLIDFNVERIDNYRQSGIFDDNYVNLTPTERLIIEFAYEKGFFDTPRQIGLDEIARKFELSKTTVNFHIRSAIKKILRSYLSSVNEQKISK</sequence>
<dbReference type="RefSeq" id="WP_229570195.1">
    <property type="nucleotide sequence ID" value="NZ_AP025226.1"/>
</dbReference>
<keyword evidence="3" id="KW-1185">Reference proteome</keyword>
<evidence type="ECO:0000313" key="2">
    <source>
        <dbReference type="EMBL" id="BDB99729.1"/>
    </source>
</evidence>
<dbReference type="EMBL" id="AP025226">
    <property type="protein sequence ID" value="BDB99729.1"/>
    <property type="molecule type" value="Genomic_DNA"/>
</dbReference>
<dbReference type="SUPFAM" id="SSF88659">
    <property type="entry name" value="Sigma3 and sigma4 domains of RNA polymerase sigma factors"/>
    <property type="match status" value="1"/>
</dbReference>
<dbReference type="AlphaFoldDB" id="A0AAQ4CV98"/>
<feature type="domain" description="HTH bat-type" evidence="1">
    <location>
        <begin position="167"/>
        <end position="218"/>
    </location>
</feature>